<evidence type="ECO:0000313" key="2">
    <source>
        <dbReference type="EMBL" id="PZD72109.1"/>
    </source>
</evidence>
<dbReference type="EMBL" id="PQWO01000012">
    <property type="protein sequence ID" value="PZD72109.1"/>
    <property type="molecule type" value="Genomic_DNA"/>
</dbReference>
<dbReference type="PANTHER" id="PTHR42791">
    <property type="entry name" value="GNAT FAMILY ACETYLTRANSFERASE"/>
    <property type="match status" value="1"/>
</dbReference>
<dbReference type="InterPro" id="IPR000182">
    <property type="entry name" value="GNAT_dom"/>
</dbReference>
<reference evidence="2 3" key="1">
    <citation type="journal article" date="2018" name="Sci. Rep.">
        <title>A novel species of the marine cyanobacterium Acaryochloris with a unique pigment content and lifestyle.</title>
        <authorList>
            <person name="Partensky F."/>
            <person name="Six C."/>
            <person name="Ratin M."/>
            <person name="Garczarek L."/>
            <person name="Vaulot D."/>
            <person name="Probert I."/>
            <person name="Calteau A."/>
            <person name="Gourvil P."/>
            <person name="Marie D."/>
            <person name="Grebert T."/>
            <person name="Bouchier C."/>
            <person name="Le Panse S."/>
            <person name="Gachenot M."/>
            <person name="Rodriguez F."/>
            <person name="Garrido J.L."/>
        </authorList>
    </citation>
    <scope>NUCLEOTIDE SEQUENCE [LARGE SCALE GENOMIC DNA]</scope>
    <source>
        <strain evidence="2 3">RCC1774</strain>
    </source>
</reference>
<dbReference type="Pfam" id="PF13508">
    <property type="entry name" value="Acetyltransf_7"/>
    <property type="match status" value="1"/>
</dbReference>
<proteinExistence type="predicted"/>
<organism evidence="2 3">
    <name type="scientific">Acaryochloris thomasi RCC1774</name>
    <dbReference type="NCBI Taxonomy" id="1764569"/>
    <lineage>
        <taxon>Bacteria</taxon>
        <taxon>Bacillati</taxon>
        <taxon>Cyanobacteriota</taxon>
        <taxon>Cyanophyceae</taxon>
        <taxon>Acaryochloridales</taxon>
        <taxon>Acaryochloridaceae</taxon>
        <taxon>Acaryochloris</taxon>
        <taxon>Acaryochloris thomasi</taxon>
    </lineage>
</organism>
<evidence type="ECO:0000259" key="1">
    <source>
        <dbReference type="PROSITE" id="PS51186"/>
    </source>
</evidence>
<evidence type="ECO:0000313" key="3">
    <source>
        <dbReference type="Proteomes" id="UP000248857"/>
    </source>
</evidence>
<keyword evidence="3" id="KW-1185">Reference proteome</keyword>
<dbReference type="GO" id="GO:0016747">
    <property type="term" value="F:acyltransferase activity, transferring groups other than amino-acyl groups"/>
    <property type="evidence" value="ECO:0007669"/>
    <property type="project" value="InterPro"/>
</dbReference>
<feature type="domain" description="N-acetyltransferase" evidence="1">
    <location>
        <begin position="106"/>
        <end position="192"/>
    </location>
</feature>
<dbReference type="CDD" id="cd04301">
    <property type="entry name" value="NAT_SF"/>
    <property type="match status" value="1"/>
</dbReference>
<protein>
    <recommendedName>
        <fullName evidence="1">N-acetyltransferase domain-containing protein</fullName>
    </recommendedName>
</protein>
<accession>A0A2W1JEE8</accession>
<dbReference type="InterPro" id="IPR016181">
    <property type="entry name" value="Acyl_CoA_acyltransferase"/>
</dbReference>
<comment type="caution">
    <text evidence="2">The sequence shown here is derived from an EMBL/GenBank/DDBJ whole genome shotgun (WGS) entry which is preliminary data.</text>
</comment>
<dbReference type="InterPro" id="IPR052523">
    <property type="entry name" value="Trichothecene_AcTrans"/>
</dbReference>
<dbReference type="RefSeq" id="WP_110987406.1">
    <property type="nucleotide sequence ID" value="NZ_CAWNWM010000012.1"/>
</dbReference>
<dbReference type="AlphaFoldDB" id="A0A2W1JEE8"/>
<dbReference type="PROSITE" id="PS51186">
    <property type="entry name" value="GNAT"/>
    <property type="match status" value="1"/>
</dbReference>
<dbReference type="OrthoDB" id="7057833at2"/>
<dbReference type="SUPFAM" id="SSF55729">
    <property type="entry name" value="Acyl-CoA N-acyltransferases (Nat)"/>
    <property type="match status" value="1"/>
</dbReference>
<dbReference type="Proteomes" id="UP000248857">
    <property type="component" value="Unassembled WGS sequence"/>
</dbReference>
<name>A0A2W1JEE8_9CYAN</name>
<dbReference type="Gene3D" id="3.40.630.30">
    <property type="match status" value="1"/>
</dbReference>
<dbReference type="PANTHER" id="PTHR42791:SF1">
    <property type="entry name" value="N-ACETYLTRANSFERASE DOMAIN-CONTAINING PROTEIN"/>
    <property type="match status" value="1"/>
</dbReference>
<gene>
    <name evidence="2" type="ORF">C1752_04001</name>
</gene>
<sequence>MTALSLREPSTKVDAMIDALVLAFRTDPAVRWLYPNSHQYLTYFPDFVQLLGGTAFDADTAYAAENNAGTALWQAPGSYPENQALNTLLQRTVSPDLDTVFALFEAMSNCHPEAPHWYLALLGVEPEQQRRGHGSALMEPVLRECDRNAQLAYLESSNPDNIPFYERHGFEVLTTIQVNDSPPIFPMVRYPPALQS</sequence>